<keyword evidence="2" id="KW-1185">Reference proteome</keyword>
<reference evidence="2" key="1">
    <citation type="submission" date="2017-01" db="EMBL/GenBank/DDBJ databases">
        <authorList>
            <person name="Varghese N."/>
            <person name="Submissions S."/>
        </authorList>
    </citation>
    <scope>NUCLEOTIDE SEQUENCE [LARGE SCALE GENOMIC DNA]</scope>
    <source>
        <strain evidence="2">DM9</strain>
    </source>
</reference>
<dbReference type="STRING" id="1077936.SAMN05421545_3421"/>
<name>A0A1N7ALT3_9BACT</name>
<dbReference type="RefSeq" id="WP_076422991.1">
    <property type="nucleotide sequence ID" value="NZ_FTNM01000006.1"/>
</dbReference>
<sequence>MQSRTQGKLYLTSPAFSQGERIPTRYTCDGENISPPLEIRNLPKYTESLVIIVEDPDAPRGIWTHWLVWNVPPSNLIEEGVVPGIQGTNDFGRLHYGGPCPPQGLHHYYYRIYALDVMLNIKEGTGRQALLRVIGQHVLAMGELMGVYSRYNVMMA</sequence>
<dbReference type="InterPro" id="IPR005247">
    <property type="entry name" value="YbhB_YbcL/LppC-like"/>
</dbReference>
<dbReference type="AlphaFoldDB" id="A0A1N7ALT3"/>
<dbReference type="InterPro" id="IPR036610">
    <property type="entry name" value="PEBP-like_sf"/>
</dbReference>
<dbReference type="InterPro" id="IPR008914">
    <property type="entry name" value="PEBP"/>
</dbReference>
<protein>
    <submittedName>
        <fullName evidence="1">Phospholipid-binding protein, PBP family</fullName>
    </submittedName>
</protein>
<dbReference type="EMBL" id="FTNM01000006">
    <property type="protein sequence ID" value="SIR39963.1"/>
    <property type="molecule type" value="Genomic_DNA"/>
</dbReference>
<dbReference type="PANTHER" id="PTHR30289">
    <property type="entry name" value="UNCHARACTERIZED PROTEIN YBCL-RELATED"/>
    <property type="match status" value="1"/>
</dbReference>
<dbReference type="Pfam" id="PF01161">
    <property type="entry name" value="PBP"/>
    <property type="match status" value="1"/>
</dbReference>
<organism evidence="1 2">
    <name type="scientific">Pontibacter lucknowensis</name>
    <dbReference type="NCBI Taxonomy" id="1077936"/>
    <lineage>
        <taxon>Bacteria</taxon>
        <taxon>Pseudomonadati</taxon>
        <taxon>Bacteroidota</taxon>
        <taxon>Cytophagia</taxon>
        <taxon>Cytophagales</taxon>
        <taxon>Hymenobacteraceae</taxon>
        <taxon>Pontibacter</taxon>
    </lineage>
</organism>
<accession>A0A1N7ALT3</accession>
<dbReference type="OrthoDB" id="9797506at2"/>
<dbReference type="Proteomes" id="UP000185924">
    <property type="component" value="Unassembled WGS sequence"/>
</dbReference>
<dbReference type="NCBIfam" id="TIGR00481">
    <property type="entry name" value="YbhB/YbcL family Raf kinase inhibitor-like protein"/>
    <property type="match status" value="1"/>
</dbReference>
<proteinExistence type="predicted"/>
<evidence type="ECO:0000313" key="1">
    <source>
        <dbReference type="EMBL" id="SIR39963.1"/>
    </source>
</evidence>
<dbReference type="Gene3D" id="3.90.280.10">
    <property type="entry name" value="PEBP-like"/>
    <property type="match status" value="1"/>
</dbReference>
<dbReference type="SUPFAM" id="SSF49777">
    <property type="entry name" value="PEBP-like"/>
    <property type="match status" value="1"/>
</dbReference>
<evidence type="ECO:0000313" key="2">
    <source>
        <dbReference type="Proteomes" id="UP000185924"/>
    </source>
</evidence>
<gene>
    <name evidence="1" type="ORF">SAMN05421545_3421</name>
</gene>
<dbReference type="PANTHER" id="PTHR30289:SF1">
    <property type="entry name" value="PEBP (PHOSPHATIDYLETHANOLAMINE-BINDING PROTEIN) FAMILY PROTEIN"/>
    <property type="match status" value="1"/>
</dbReference>
<dbReference type="CDD" id="cd00865">
    <property type="entry name" value="PEBP_bact_arch"/>
    <property type="match status" value="1"/>
</dbReference>